<dbReference type="CDD" id="cd06267">
    <property type="entry name" value="PBP1_LacI_sugar_binding-like"/>
    <property type="match status" value="1"/>
</dbReference>
<dbReference type="SUPFAM" id="SSF47413">
    <property type="entry name" value="lambda repressor-like DNA-binding domains"/>
    <property type="match status" value="1"/>
</dbReference>
<dbReference type="OrthoDB" id="2547974at2"/>
<dbReference type="InterPro" id="IPR010982">
    <property type="entry name" value="Lambda_DNA-bd_dom_sf"/>
</dbReference>
<comment type="caution">
    <text evidence="5">The sequence shown here is derived from an EMBL/GenBank/DDBJ whole genome shotgun (WGS) entry which is preliminary data.</text>
</comment>
<keyword evidence="1" id="KW-0805">Transcription regulation</keyword>
<dbReference type="SUPFAM" id="SSF53822">
    <property type="entry name" value="Periplasmic binding protein-like I"/>
    <property type="match status" value="1"/>
</dbReference>
<dbReference type="Proteomes" id="UP000293142">
    <property type="component" value="Unassembled WGS sequence"/>
</dbReference>
<feature type="domain" description="HTH lacI-type" evidence="4">
    <location>
        <begin position="8"/>
        <end position="64"/>
    </location>
</feature>
<keyword evidence="2" id="KW-0238">DNA-binding</keyword>
<dbReference type="InterPro" id="IPR001761">
    <property type="entry name" value="Peripla_BP/Lac1_sug-bd_dom"/>
</dbReference>
<keyword evidence="3" id="KW-0804">Transcription</keyword>
<evidence type="ECO:0000259" key="4">
    <source>
        <dbReference type="PROSITE" id="PS50932"/>
    </source>
</evidence>
<evidence type="ECO:0000256" key="1">
    <source>
        <dbReference type="ARBA" id="ARBA00023015"/>
    </source>
</evidence>
<dbReference type="Gene3D" id="1.10.260.40">
    <property type="entry name" value="lambda repressor-like DNA-binding domains"/>
    <property type="match status" value="1"/>
</dbReference>
<dbReference type="Gene3D" id="3.40.50.2300">
    <property type="match status" value="2"/>
</dbReference>
<dbReference type="EMBL" id="SIRE01000001">
    <property type="protein sequence ID" value="TBL81934.1"/>
    <property type="molecule type" value="Genomic_DNA"/>
</dbReference>
<evidence type="ECO:0000313" key="5">
    <source>
        <dbReference type="EMBL" id="TBL81934.1"/>
    </source>
</evidence>
<dbReference type="PANTHER" id="PTHR30146">
    <property type="entry name" value="LACI-RELATED TRANSCRIPTIONAL REPRESSOR"/>
    <property type="match status" value="1"/>
</dbReference>
<dbReference type="PANTHER" id="PTHR30146:SF109">
    <property type="entry name" value="HTH-TYPE TRANSCRIPTIONAL REGULATOR GALS"/>
    <property type="match status" value="1"/>
</dbReference>
<keyword evidence="6" id="KW-1185">Reference proteome</keyword>
<sequence>MRVANKRVTSFDVARKAGVSRSVVSAVLNDTPGIGVSAEKRKAVLEAIRELGYQVDAQARGMKTGRSQCLAAFGNVSNPLFLQVLEGMQETCSHKGYHVLLYGSGNPPQDQREELIELYMQRRIDGVVAFDRPQWDRDDWVRLVQSKAMPYVSVEGYPDEPRIASVLMDYREAARRALDFMWERTGLVPLYVEMNVGVPLGFGDIERRKAYEEWMLEKGWQPAVTEVPDKLWRQAEPKWLEWLKFKMNEGKPCAVFTNWSRAAVSISRAAFKLGYTVGEDVHIMAGDNTDRVNQHVYPSLTAVEVPYREMGRLAVERLAEYVEGRRPLDAHEDIVVPAELAVRESVGWIRR</sequence>
<dbReference type="CDD" id="cd01392">
    <property type="entry name" value="HTH_LacI"/>
    <property type="match status" value="1"/>
</dbReference>
<dbReference type="GO" id="GO:0003700">
    <property type="term" value="F:DNA-binding transcription factor activity"/>
    <property type="evidence" value="ECO:0007669"/>
    <property type="project" value="TreeGrafter"/>
</dbReference>
<dbReference type="InterPro" id="IPR046335">
    <property type="entry name" value="LacI/GalR-like_sensor"/>
</dbReference>
<gene>
    <name evidence="5" type="ORF">EYB31_00015</name>
</gene>
<proteinExistence type="predicted"/>
<dbReference type="GO" id="GO:0000976">
    <property type="term" value="F:transcription cis-regulatory region binding"/>
    <property type="evidence" value="ECO:0007669"/>
    <property type="project" value="TreeGrafter"/>
</dbReference>
<organism evidence="5 6">
    <name type="scientific">Paenibacillus thalictri</name>
    <dbReference type="NCBI Taxonomy" id="2527873"/>
    <lineage>
        <taxon>Bacteria</taxon>
        <taxon>Bacillati</taxon>
        <taxon>Bacillota</taxon>
        <taxon>Bacilli</taxon>
        <taxon>Bacillales</taxon>
        <taxon>Paenibacillaceae</taxon>
        <taxon>Paenibacillus</taxon>
    </lineage>
</organism>
<dbReference type="InterPro" id="IPR028082">
    <property type="entry name" value="Peripla_BP_I"/>
</dbReference>
<name>A0A4Q9DXR5_9BACL</name>
<dbReference type="AlphaFoldDB" id="A0A4Q9DXR5"/>
<dbReference type="InterPro" id="IPR000843">
    <property type="entry name" value="HTH_LacI"/>
</dbReference>
<evidence type="ECO:0000256" key="3">
    <source>
        <dbReference type="ARBA" id="ARBA00023163"/>
    </source>
</evidence>
<dbReference type="PROSITE" id="PS50932">
    <property type="entry name" value="HTH_LACI_2"/>
    <property type="match status" value="1"/>
</dbReference>
<dbReference type="SMART" id="SM00354">
    <property type="entry name" value="HTH_LACI"/>
    <property type="match status" value="1"/>
</dbReference>
<reference evidence="5 6" key="1">
    <citation type="submission" date="2019-02" db="EMBL/GenBank/DDBJ databases">
        <title>Paenibacillus sp. nov., isolated from surface-sterilized tissue of Thalictrum simplex L.</title>
        <authorList>
            <person name="Tuo L."/>
        </authorList>
    </citation>
    <scope>NUCLEOTIDE SEQUENCE [LARGE SCALE GENOMIC DNA]</scope>
    <source>
        <strain evidence="5 6">N2SHLJ1</strain>
    </source>
</reference>
<dbReference type="Pfam" id="PF00356">
    <property type="entry name" value="LacI"/>
    <property type="match status" value="1"/>
</dbReference>
<evidence type="ECO:0000313" key="6">
    <source>
        <dbReference type="Proteomes" id="UP000293142"/>
    </source>
</evidence>
<dbReference type="Pfam" id="PF13377">
    <property type="entry name" value="Peripla_BP_3"/>
    <property type="match status" value="1"/>
</dbReference>
<evidence type="ECO:0000256" key="2">
    <source>
        <dbReference type="ARBA" id="ARBA00023125"/>
    </source>
</evidence>
<accession>A0A4Q9DXR5</accession>
<protein>
    <submittedName>
        <fullName evidence="5">LacI family transcriptional regulator</fullName>
    </submittedName>
</protein>
<dbReference type="Pfam" id="PF00532">
    <property type="entry name" value="Peripla_BP_1"/>
    <property type="match status" value="1"/>
</dbReference>